<gene>
    <name evidence="1" type="ORF">CgunFtcFv8_016304</name>
</gene>
<sequence length="110" mass="12488">MQDGYKVRKGGKEKGSFQVQGTLKVHQLVSTEPGKIKVREVSCFCRPACDCYSPKEFILKENAASEEKAEESIEVGQWVLVEYDGDLYPVTVIQIVEDQFDQSWRQSVVL</sequence>
<reference evidence="1 2" key="1">
    <citation type="journal article" date="2023" name="Mol. Biol. Evol.">
        <title>Genomics of Secondarily Temperate Adaptation in the Only Non-Antarctic Icefish.</title>
        <authorList>
            <person name="Rivera-Colon A.G."/>
            <person name="Rayamajhi N."/>
            <person name="Minhas B.F."/>
            <person name="Madrigal G."/>
            <person name="Bilyk K.T."/>
            <person name="Yoon V."/>
            <person name="Hune M."/>
            <person name="Gregory S."/>
            <person name="Cheng C.H.C."/>
            <person name="Catchen J.M."/>
        </authorList>
    </citation>
    <scope>NUCLEOTIDE SEQUENCE [LARGE SCALE GENOMIC DNA]</scope>
    <source>
        <tissue evidence="1">White muscle</tissue>
    </source>
</reference>
<evidence type="ECO:0000313" key="1">
    <source>
        <dbReference type="EMBL" id="KAK5908228.1"/>
    </source>
</evidence>
<comment type="caution">
    <text evidence="1">The sequence shown here is derived from an EMBL/GenBank/DDBJ whole genome shotgun (WGS) entry which is preliminary data.</text>
</comment>
<evidence type="ECO:0000313" key="2">
    <source>
        <dbReference type="Proteomes" id="UP001331515"/>
    </source>
</evidence>
<accession>A0AAN8HAB0</accession>
<dbReference type="AlphaFoldDB" id="A0AAN8HAB0"/>
<protein>
    <submittedName>
        <fullName evidence="1">Uncharacterized protein</fullName>
    </submittedName>
</protein>
<dbReference type="Proteomes" id="UP001331515">
    <property type="component" value="Unassembled WGS sequence"/>
</dbReference>
<organism evidence="1 2">
    <name type="scientific">Champsocephalus gunnari</name>
    <name type="common">Mackerel icefish</name>
    <dbReference type="NCBI Taxonomy" id="52237"/>
    <lineage>
        <taxon>Eukaryota</taxon>
        <taxon>Metazoa</taxon>
        <taxon>Chordata</taxon>
        <taxon>Craniata</taxon>
        <taxon>Vertebrata</taxon>
        <taxon>Euteleostomi</taxon>
        <taxon>Actinopterygii</taxon>
        <taxon>Neopterygii</taxon>
        <taxon>Teleostei</taxon>
        <taxon>Neoteleostei</taxon>
        <taxon>Acanthomorphata</taxon>
        <taxon>Eupercaria</taxon>
        <taxon>Perciformes</taxon>
        <taxon>Notothenioidei</taxon>
        <taxon>Channichthyidae</taxon>
        <taxon>Champsocephalus</taxon>
    </lineage>
</organism>
<dbReference type="EMBL" id="JAURVH010001529">
    <property type="protein sequence ID" value="KAK5908228.1"/>
    <property type="molecule type" value="Genomic_DNA"/>
</dbReference>
<keyword evidence="2" id="KW-1185">Reference proteome</keyword>
<name>A0AAN8HAB0_CHAGU</name>
<proteinExistence type="predicted"/>